<name>A0ABU5E0G9_9PROT</name>
<evidence type="ECO:0000256" key="3">
    <source>
        <dbReference type="ARBA" id="ARBA00004887"/>
    </source>
</evidence>
<evidence type="ECO:0000313" key="13">
    <source>
        <dbReference type="Proteomes" id="UP001271769"/>
    </source>
</evidence>
<evidence type="ECO:0000256" key="10">
    <source>
        <dbReference type="PROSITE-ProRule" id="PRU00524"/>
    </source>
</evidence>
<dbReference type="PANTHER" id="PTHR21098:SF12">
    <property type="entry name" value="RIBOFLAVIN SYNTHASE"/>
    <property type="match status" value="1"/>
</dbReference>
<feature type="domain" description="Lumazine-binding" evidence="11">
    <location>
        <begin position="1"/>
        <end position="95"/>
    </location>
</feature>
<feature type="repeat" description="Lumazine-binding" evidence="10">
    <location>
        <begin position="1"/>
        <end position="95"/>
    </location>
</feature>
<evidence type="ECO:0000256" key="8">
    <source>
        <dbReference type="ARBA" id="ARBA00022737"/>
    </source>
</evidence>
<accession>A0ABU5E0G9</accession>
<dbReference type="InterPro" id="IPR017938">
    <property type="entry name" value="Riboflavin_synthase-like_b-brl"/>
</dbReference>
<keyword evidence="7 12" id="KW-0808">Transferase</keyword>
<keyword evidence="6" id="KW-0686">Riboflavin biosynthesis</keyword>
<comment type="caution">
    <text evidence="12">The sequence shown here is derived from an EMBL/GenBank/DDBJ whole genome shotgun (WGS) entry which is preliminary data.</text>
</comment>
<dbReference type="Proteomes" id="UP001271769">
    <property type="component" value="Unassembled WGS sequence"/>
</dbReference>
<evidence type="ECO:0000256" key="1">
    <source>
        <dbReference type="ARBA" id="ARBA00000968"/>
    </source>
</evidence>
<dbReference type="EC" id="2.5.1.9" evidence="4 9"/>
<evidence type="ECO:0000313" key="12">
    <source>
        <dbReference type="EMBL" id="MDY0873081.1"/>
    </source>
</evidence>
<reference evidence="12 13" key="1">
    <citation type="journal article" date="2013" name="Antonie Van Leeuwenhoek">
        <title>Dongia rigui sp. nov., isolated from freshwater of a large wetland in Korea.</title>
        <authorList>
            <person name="Baik K.S."/>
            <person name="Hwang Y.M."/>
            <person name="Choi J.S."/>
            <person name="Kwon J."/>
            <person name="Seong C.N."/>
        </authorList>
    </citation>
    <scope>NUCLEOTIDE SEQUENCE [LARGE SCALE GENOMIC DNA]</scope>
    <source>
        <strain evidence="12 13">04SU4-P</strain>
    </source>
</reference>
<dbReference type="EMBL" id="JAXCLX010000002">
    <property type="protein sequence ID" value="MDY0873081.1"/>
    <property type="molecule type" value="Genomic_DNA"/>
</dbReference>
<sequence length="197" mass="20727">MFTGIVADLGTLRALKAGAVTRLEIATSFDTDDIALGASVACNGCCLSVVEKGKGWFAFEAAQETLAVTTLKDWKVGDRINLERPTKVGDELGGHIVAGHVDGIGTIAQAVNDKGSLFLTVEVPENLAKYIASKGSVTINGVSLTVNEVRGRQFGVCLIPITQEATNLGKAKAGDRINLEIDLIARYVARLLGQDGN</sequence>
<keyword evidence="13" id="KW-1185">Reference proteome</keyword>
<feature type="domain" description="Lumazine-binding" evidence="11">
    <location>
        <begin position="96"/>
        <end position="192"/>
    </location>
</feature>
<dbReference type="SUPFAM" id="SSF63380">
    <property type="entry name" value="Riboflavin synthase domain-like"/>
    <property type="match status" value="2"/>
</dbReference>
<dbReference type="RefSeq" id="WP_320501546.1">
    <property type="nucleotide sequence ID" value="NZ_JAXCLX010000002.1"/>
</dbReference>
<dbReference type="InterPro" id="IPR023366">
    <property type="entry name" value="ATP_synth_asu-like_sf"/>
</dbReference>
<dbReference type="InterPro" id="IPR001783">
    <property type="entry name" value="Lumazine-bd"/>
</dbReference>
<comment type="catalytic activity">
    <reaction evidence="1">
        <text>2 6,7-dimethyl-8-(1-D-ribityl)lumazine + H(+) = 5-amino-6-(D-ribitylamino)uracil + riboflavin</text>
        <dbReference type="Rhea" id="RHEA:20772"/>
        <dbReference type="ChEBI" id="CHEBI:15378"/>
        <dbReference type="ChEBI" id="CHEBI:15934"/>
        <dbReference type="ChEBI" id="CHEBI:57986"/>
        <dbReference type="ChEBI" id="CHEBI:58201"/>
        <dbReference type="EC" id="2.5.1.9"/>
    </reaction>
</comment>
<evidence type="ECO:0000256" key="7">
    <source>
        <dbReference type="ARBA" id="ARBA00022679"/>
    </source>
</evidence>
<protein>
    <recommendedName>
        <fullName evidence="5 9">Riboflavin synthase</fullName>
        <ecNumber evidence="4 9">2.5.1.9</ecNumber>
    </recommendedName>
</protein>
<dbReference type="PIRSF" id="PIRSF000498">
    <property type="entry name" value="Riboflavin_syn_A"/>
    <property type="match status" value="1"/>
</dbReference>
<dbReference type="PANTHER" id="PTHR21098">
    <property type="entry name" value="RIBOFLAVIN SYNTHASE ALPHA CHAIN"/>
    <property type="match status" value="1"/>
</dbReference>
<evidence type="ECO:0000256" key="9">
    <source>
        <dbReference type="NCBIfam" id="TIGR00187"/>
    </source>
</evidence>
<organism evidence="12 13">
    <name type="scientific">Dongia rigui</name>
    <dbReference type="NCBI Taxonomy" id="940149"/>
    <lineage>
        <taxon>Bacteria</taxon>
        <taxon>Pseudomonadati</taxon>
        <taxon>Pseudomonadota</taxon>
        <taxon>Alphaproteobacteria</taxon>
        <taxon>Rhodospirillales</taxon>
        <taxon>Dongiaceae</taxon>
        <taxon>Dongia</taxon>
    </lineage>
</organism>
<dbReference type="CDD" id="cd00402">
    <property type="entry name" value="Riboflavin_synthase_like"/>
    <property type="match status" value="1"/>
</dbReference>
<dbReference type="NCBIfam" id="TIGR00187">
    <property type="entry name" value="ribE"/>
    <property type="match status" value="1"/>
</dbReference>
<evidence type="ECO:0000259" key="11">
    <source>
        <dbReference type="PROSITE" id="PS51177"/>
    </source>
</evidence>
<comment type="function">
    <text evidence="2">Catalyzes the dismutation of two molecules of 6,7-dimethyl-8-ribityllumazine, resulting in the formation of riboflavin and 5-amino-6-(D-ribitylamino)uracil.</text>
</comment>
<comment type="pathway">
    <text evidence="3">Cofactor biosynthesis; riboflavin biosynthesis; riboflavin from 2-hydroxy-3-oxobutyl phosphate and 5-amino-6-(D-ribitylamino)uracil: step 2/2.</text>
</comment>
<dbReference type="InterPro" id="IPR026017">
    <property type="entry name" value="Lumazine-bd_dom"/>
</dbReference>
<gene>
    <name evidence="12" type="ORF">SMD31_14150</name>
</gene>
<proteinExistence type="predicted"/>
<dbReference type="Pfam" id="PF00677">
    <property type="entry name" value="Lum_binding"/>
    <property type="match status" value="2"/>
</dbReference>
<keyword evidence="8" id="KW-0677">Repeat</keyword>
<dbReference type="GO" id="GO:0004746">
    <property type="term" value="F:riboflavin synthase activity"/>
    <property type="evidence" value="ECO:0007669"/>
    <property type="project" value="UniProtKB-EC"/>
</dbReference>
<dbReference type="NCBIfam" id="NF006767">
    <property type="entry name" value="PRK09289.1"/>
    <property type="match status" value="1"/>
</dbReference>
<evidence type="ECO:0000256" key="6">
    <source>
        <dbReference type="ARBA" id="ARBA00022619"/>
    </source>
</evidence>
<feature type="repeat" description="Lumazine-binding" evidence="10">
    <location>
        <begin position="96"/>
        <end position="192"/>
    </location>
</feature>
<evidence type="ECO:0000256" key="5">
    <source>
        <dbReference type="ARBA" id="ARBA00013950"/>
    </source>
</evidence>
<evidence type="ECO:0000256" key="4">
    <source>
        <dbReference type="ARBA" id="ARBA00012827"/>
    </source>
</evidence>
<dbReference type="PROSITE" id="PS51177">
    <property type="entry name" value="LUMAZINE_BIND"/>
    <property type="match status" value="2"/>
</dbReference>
<dbReference type="Gene3D" id="2.40.30.20">
    <property type="match status" value="2"/>
</dbReference>
<dbReference type="NCBIfam" id="NF009566">
    <property type="entry name" value="PRK13020.1"/>
    <property type="match status" value="1"/>
</dbReference>
<evidence type="ECO:0000256" key="2">
    <source>
        <dbReference type="ARBA" id="ARBA00002803"/>
    </source>
</evidence>